<protein>
    <submittedName>
        <fullName evidence="1">Uncharacterized protein</fullName>
    </submittedName>
</protein>
<reference evidence="2" key="1">
    <citation type="journal article" date="2023" name="Front. Plant Sci.">
        <title>Chromosomal-level genome assembly of Melastoma candidum provides insights into trichome evolution.</title>
        <authorList>
            <person name="Zhong Y."/>
            <person name="Wu W."/>
            <person name="Sun C."/>
            <person name="Zou P."/>
            <person name="Liu Y."/>
            <person name="Dai S."/>
            <person name="Zhou R."/>
        </authorList>
    </citation>
    <scope>NUCLEOTIDE SEQUENCE [LARGE SCALE GENOMIC DNA]</scope>
</reference>
<proteinExistence type="predicted"/>
<keyword evidence="2" id="KW-1185">Reference proteome</keyword>
<accession>A0ACB9L3R3</accession>
<dbReference type="EMBL" id="CM042891">
    <property type="protein sequence ID" value="KAI4304188.1"/>
    <property type="molecule type" value="Genomic_DNA"/>
</dbReference>
<organism evidence="1 2">
    <name type="scientific">Melastoma candidum</name>
    <dbReference type="NCBI Taxonomy" id="119954"/>
    <lineage>
        <taxon>Eukaryota</taxon>
        <taxon>Viridiplantae</taxon>
        <taxon>Streptophyta</taxon>
        <taxon>Embryophyta</taxon>
        <taxon>Tracheophyta</taxon>
        <taxon>Spermatophyta</taxon>
        <taxon>Magnoliopsida</taxon>
        <taxon>eudicotyledons</taxon>
        <taxon>Gunneridae</taxon>
        <taxon>Pentapetalae</taxon>
        <taxon>rosids</taxon>
        <taxon>malvids</taxon>
        <taxon>Myrtales</taxon>
        <taxon>Melastomataceae</taxon>
        <taxon>Melastomatoideae</taxon>
        <taxon>Melastomateae</taxon>
        <taxon>Melastoma</taxon>
    </lineage>
</organism>
<comment type="caution">
    <text evidence="1">The sequence shown here is derived from an EMBL/GenBank/DDBJ whole genome shotgun (WGS) entry which is preliminary data.</text>
</comment>
<sequence>MDDKPSTPRKPRIHSLWQEFRELTLPSSSYSSPAVDRLHSPPSPLHFLRRFISQNKPCLITNSISHFPALSLWSSPSYLSSALSSSSVSVQLTPTGLADSPTLLPDGGGLCFASPHALRLPFPDALELIVSGRRDRGLVAYAQAQDDCFRKDGGGFDAIRIDVDDEIPWMSEAMGSFPDAVNIWIGNGESATWFHKDHYENLYAVICGEKRFTLIPPCEFHRMYVREYPAAEYVYSEDTGDFELRLEEPKRQVPWCSVDPYPSPEDLERMKREFPLYFNGPKPIEVTVKAGEMLYLPSMWFHHVQQNGDERGGLAVAVNYWYDMQFDIKYAYFNFLQSIQVEQESEELLSAD</sequence>
<gene>
    <name evidence="1" type="ORF">MLD38_039737</name>
</gene>
<name>A0ACB9L3R3_9MYRT</name>
<evidence type="ECO:0000313" key="1">
    <source>
        <dbReference type="EMBL" id="KAI4304188.1"/>
    </source>
</evidence>
<dbReference type="Proteomes" id="UP001057402">
    <property type="component" value="Chromosome 12"/>
</dbReference>
<evidence type="ECO:0000313" key="2">
    <source>
        <dbReference type="Proteomes" id="UP001057402"/>
    </source>
</evidence>